<evidence type="ECO:0000313" key="2">
    <source>
        <dbReference type="EMBL" id="MBM7413462.1"/>
    </source>
</evidence>
<accession>A0ABS2KNB1</accession>
<gene>
    <name evidence="2" type="ORF">JOE42_000195</name>
</gene>
<dbReference type="EMBL" id="JAFBBK010000001">
    <property type="protein sequence ID" value="MBM7413462.1"/>
    <property type="molecule type" value="Genomic_DNA"/>
</dbReference>
<evidence type="ECO:0000259" key="1">
    <source>
        <dbReference type="Pfam" id="PF13649"/>
    </source>
</evidence>
<keyword evidence="2" id="KW-0489">Methyltransferase</keyword>
<dbReference type="GO" id="GO:0032259">
    <property type="term" value="P:methylation"/>
    <property type="evidence" value="ECO:0007669"/>
    <property type="project" value="UniProtKB-KW"/>
</dbReference>
<sequence length="195" mass="22064">MSGQSKGVPASYFERMYEADPDPWGFESRWYERRKYALTMAMLPNERYRSAFEPGCSVGVLSELIAGRADHVLSTDIAEAPLRRARERGIPNVEFRRESLHDGWPDQQFDLVMLSEMCYYVHPAELDALVSKAVDAAEPGGTVCVAHWRHEVPEYPSSAAEVHTAFRASPHLLLRAEYRDDDVLVDVFTRSATAL</sequence>
<comment type="caution">
    <text evidence="2">The sequence shown here is derived from an EMBL/GenBank/DDBJ whole genome shotgun (WGS) entry which is preliminary data.</text>
</comment>
<dbReference type="SUPFAM" id="SSF53335">
    <property type="entry name" value="S-adenosyl-L-methionine-dependent methyltransferases"/>
    <property type="match status" value="1"/>
</dbReference>
<dbReference type="Gene3D" id="3.40.50.150">
    <property type="entry name" value="Vaccinia Virus protein VP39"/>
    <property type="match status" value="1"/>
</dbReference>
<keyword evidence="3" id="KW-1185">Reference proteome</keyword>
<feature type="domain" description="Methyltransferase" evidence="1">
    <location>
        <begin position="54"/>
        <end position="141"/>
    </location>
</feature>
<dbReference type="InterPro" id="IPR029063">
    <property type="entry name" value="SAM-dependent_MTases_sf"/>
</dbReference>
<protein>
    <submittedName>
        <fullName evidence="2">Trans-aconitate methyltransferase</fullName>
    </submittedName>
</protein>
<dbReference type="InterPro" id="IPR041698">
    <property type="entry name" value="Methyltransf_25"/>
</dbReference>
<dbReference type="GO" id="GO:0008168">
    <property type="term" value="F:methyltransferase activity"/>
    <property type="evidence" value="ECO:0007669"/>
    <property type="project" value="UniProtKB-KW"/>
</dbReference>
<dbReference type="RefSeq" id="WP_307806108.1">
    <property type="nucleotide sequence ID" value="NZ_JAFBBK010000001.1"/>
</dbReference>
<organism evidence="2 3">
    <name type="scientific">Rhodococcoides corynebacterioides</name>
    <dbReference type="NCBI Taxonomy" id="53972"/>
    <lineage>
        <taxon>Bacteria</taxon>
        <taxon>Bacillati</taxon>
        <taxon>Actinomycetota</taxon>
        <taxon>Actinomycetes</taxon>
        <taxon>Mycobacteriales</taxon>
        <taxon>Nocardiaceae</taxon>
        <taxon>Rhodococcoides</taxon>
    </lineage>
</organism>
<keyword evidence="2" id="KW-0808">Transferase</keyword>
<dbReference type="Pfam" id="PF13649">
    <property type="entry name" value="Methyltransf_25"/>
    <property type="match status" value="1"/>
</dbReference>
<name>A0ABS2KNB1_9NOCA</name>
<dbReference type="Proteomes" id="UP000703038">
    <property type="component" value="Unassembled WGS sequence"/>
</dbReference>
<dbReference type="CDD" id="cd02440">
    <property type="entry name" value="AdoMet_MTases"/>
    <property type="match status" value="1"/>
</dbReference>
<reference evidence="2 3" key="1">
    <citation type="submission" date="2021-01" db="EMBL/GenBank/DDBJ databases">
        <title>Genomics of switchgrass bacterial isolates.</title>
        <authorList>
            <person name="Shade A."/>
        </authorList>
    </citation>
    <scope>NUCLEOTIDE SEQUENCE [LARGE SCALE GENOMIC DNA]</scope>
    <source>
        <strain evidence="2 3">PvP111</strain>
    </source>
</reference>
<proteinExistence type="predicted"/>
<evidence type="ECO:0000313" key="3">
    <source>
        <dbReference type="Proteomes" id="UP000703038"/>
    </source>
</evidence>